<proteinExistence type="predicted"/>
<dbReference type="EMBL" id="CM041539">
    <property type="protein sequence ID" value="KAI3367474.1"/>
    <property type="molecule type" value="Genomic_DNA"/>
</dbReference>
<organism evidence="1 2">
    <name type="scientific">Scortum barcoo</name>
    <name type="common">barcoo grunter</name>
    <dbReference type="NCBI Taxonomy" id="214431"/>
    <lineage>
        <taxon>Eukaryota</taxon>
        <taxon>Metazoa</taxon>
        <taxon>Chordata</taxon>
        <taxon>Craniata</taxon>
        <taxon>Vertebrata</taxon>
        <taxon>Euteleostomi</taxon>
        <taxon>Actinopterygii</taxon>
        <taxon>Neopterygii</taxon>
        <taxon>Teleostei</taxon>
        <taxon>Neoteleostei</taxon>
        <taxon>Acanthomorphata</taxon>
        <taxon>Eupercaria</taxon>
        <taxon>Centrarchiformes</taxon>
        <taxon>Terapontoidei</taxon>
        <taxon>Terapontidae</taxon>
        <taxon>Scortum</taxon>
    </lineage>
</organism>
<evidence type="ECO:0000313" key="2">
    <source>
        <dbReference type="Proteomes" id="UP000831701"/>
    </source>
</evidence>
<gene>
    <name evidence="1" type="ORF">L3Q82_026197</name>
</gene>
<dbReference type="Proteomes" id="UP000831701">
    <property type="component" value="Chromosome 9"/>
</dbReference>
<name>A0ACB8WI54_9TELE</name>
<evidence type="ECO:0000313" key="1">
    <source>
        <dbReference type="EMBL" id="KAI3367474.1"/>
    </source>
</evidence>
<reference evidence="1" key="1">
    <citation type="submission" date="2022-04" db="EMBL/GenBank/DDBJ databases">
        <title>Jade perch genome.</title>
        <authorList>
            <person name="Chao B."/>
        </authorList>
    </citation>
    <scope>NUCLEOTIDE SEQUENCE</scope>
    <source>
        <strain evidence="1">CB-2022</strain>
    </source>
</reference>
<accession>A0ACB8WI54</accession>
<protein>
    <submittedName>
        <fullName evidence="1">Uncharacterized protein</fullName>
    </submittedName>
</protein>
<sequence>MSGGLRAEGRRSESFTAGERRGAARRPQEDVKMELLLGLLWLFTGFLQGVHGQGVYAPPTVRIVHSGQACNVEEERYSERVYTIREGETLELQCLVTGHPRPQIRWTKTAGGALDRQGDSSLHNETLRINNISRHQGGRYYCKAENGLGSPAIRSIRVDVYYLDDPLITVHQSVGEAKEQFYFERTVFLRCVANSNPPVHYTWRRGREALTQGSDSGVEIYEPFFTQGETKILKLKNLRPQDFADYTCISSVRNVCGIEDKSAHFSLNNRTAPPSIKLLLDDPLVVNPGETITLVCVASGGDPPPTLTWMRPGGEELPKRSVIKGGTLTIPGVNVDDGGAYSCVASNNVGNPAKKSTNILVRGFKRCSGESSALVAAGLRKGRFWITPDPYHNDDNIQIGREVKISCQVEATPPEELQFSWLKNGRPLRSSERMVITHTDADVSPGTTNLDIIDLKFTDFGTYTCVASLRNGGTPEISIDVNISSTTDGRHADERVLAAADFLFVCDLGRRDETFRKPERGDEGGGFLIEASLQSQSERPLTDVSSSGAHRPQGALSPHRSGGRHRGPAVSGLRETQTHHPVVPCGGERGRCGGGCPDAGRRHSDGESYDGVLRISNVTREMSGTYRCQTSQYNGFNVKPREALIQLVVQCGSVLRSELPVLTFPDETKARIVPLLPKLAPLHIVGTLWRDYRDISRVSVTTAETRSEKKITAVKSPQVPPTVEPAYTEIRQALGRAFSLTCRLLRAHPARLLRYEWKLGSRLLTVGQFSDQRDDTNYLVRALNREGYGEYTCDITNEAGAGRCTFLVTGDLEEYRKSRYALRRAISSAKRQYRDKVESHYKGSNTRSMWAGLKTLTDYKKKISSAEVMSASLPDELNTFYARFESTSPAVEVQKAQEDHCPPVISRADVCRTLKRINTRKAPGPDGIPGRALKETIIVPKKTKILSLNDYRPVALTSTIMKCFERLVKSFITSSIPDSLDPLQFAYRPNRSTEDAIALTLHTALSHLDQRDTYAVRMGSTTSSTLTLNTGAPQGCVLSPLLYSLFTHDCVATHSSSTIIKFADDTTVIGPESPATMTRRPTERRCTIERILTGCITAWYSSCTALNREGSTEGGKAYAPEFYYDTYSALWQNRPRVYGFKLQWTQMEPNAVDRILAYRLGIRQMGQSRWWEQEIPMEGNIQKGELLTYNLTELIKPESYLVRLTPITHYGEGDATERIITYSGTLASPVNPHLREFQCGFEDEALCLFSQDKTDEFDWTRHSAATRDTKYTPNTGPSSDHTGSKQGFYMYIETSRPRLEGDKARLLSPTFNMNSKSSSSSISNNPTYCFAFYYHMYGKHIGALNVFLRQKGQTVTDTSVWSLSGNQGDRWRQAKVNIHPTAAFQMVMEGVRGAGIEGDIAIDDVTIEEGDCKDPPPNNLRSLAPPSSPHIWQLCVTLSLALIGRQR</sequence>
<keyword evidence="2" id="KW-1185">Reference proteome</keyword>
<comment type="caution">
    <text evidence="1">The sequence shown here is derived from an EMBL/GenBank/DDBJ whole genome shotgun (WGS) entry which is preliminary data.</text>
</comment>